<dbReference type="Pfam" id="PF07980">
    <property type="entry name" value="SusD_RagB"/>
    <property type="match status" value="1"/>
</dbReference>
<evidence type="ECO:0000256" key="4">
    <source>
        <dbReference type="ARBA" id="ARBA00023136"/>
    </source>
</evidence>
<dbReference type="GO" id="GO:0009279">
    <property type="term" value="C:cell outer membrane"/>
    <property type="evidence" value="ECO:0007669"/>
    <property type="project" value="UniProtKB-SubCell"/>
</dbReference>
<evidence type="ECO:0000256" key="2">
    <source>
        <dbReference type="ARBA" id="ARBA00006275"/>
    </source>
</evidence>
<evidence type="ECO:0000313" key="9">
    <source>
        <dbReference type="Proteomes" id="UP000309872"/>
    </source>
</evidence>
<feature type="domain" description="SusD-like N-terminal" evidence="7">
    <location>
        <begin position="29"/>
        <end position="233"/>
    </location>
</feature>
<feature type="domain" description="RagB/SusD" evidence="6">
    <location>
        <begin position="342"/>
        <end position="464"/>
    </location>
</feature>
<evidence type="ECO:0000259" key="7">
    <source>
        <dbReference type="Pfam" id="PF14322"/>
    </source>
</evidence>
<organism evidence="8 9">
    <name type="scientific">Sphingobacterium alkalisoli</name>
    <dbReference type="NCBI Taxonomy" id="1874115"/>
    <lineage>
        <taxon>Bacteria</taxon>
        <taxon>Pseudomonadati</taxon>
        <taxon>Bacteroidota</taxon>
        <taxon>Sphingobacteriia</taxon>
        <taxon>Sphingobacteriales</taxon>
        <taxon>Sphingobacteriaceae</taxon>
        <taxon>Sphingobacterium</taxon>
    </lineage>
</organism>
<dbReference type="OrthoDB" id="653598at2"/>
<protein>
    <submittedName>
        <fullName evidence="8">RagB/SusD family nutrient uptake outer membrane protein</fullName>
    </submittedName>
</protein>
<comment type="subcellular location">
    <subcellularLocation>
        <location evidence="1">Cell outer membrane</location>
    </subcellularLocation>
</comment>
<comment type="caution">
    <text evidence="8">The sequence shown here is derived from an EMBL/GenBank/DDBJ whole genome shotgun (WGS) entry which is preliminary data.</text>
</comment>
<gene>
    <name evidence="8" type="ORF">FAZ19_09585</name>
</gene>
<dbReference type="RefSeq" id="WP_136820474.1">
    <property type="nucleotide sequence ID" value="NZ_BMJX01000002.1"/>
</dbReference>
<reference evidence="8 9" key="1">
    <citation type="submission" date="2019-04" db="EMBL/GenBank/DDBJ databases">
        <title>Sphingobacterium olei sp. nov., isolated from oil-contaminated soil.</title>
        <authorList>
            <person name="Liu B."/>
        </authorList>
    </citation>
    <scope>NUCLEOTIDE SEQUENCE [LARGE SCALE GENOMIC DNA]</scope>
    <source>
        <strain evidence="8 9">Y3L14</strain>
    </source>
</reference>
<dbReference type="InterPro" id="IPR033985">
    <property type="entry name" value="SusD-like_N"/>
</dbReference>
<dbReference type="Pfam" id="PF14322">
    <property type="entry name" value="SusD-like_3"/>
    <property type="match status" value="1"/>
</dbReference>
<evidence type="ECO:0000256" key="5">
    <source>
        <dbReference type="ARBA" id="ARBA00023237"/>
    </source>
</evidence>
<keyword evidence="5" id="KW-0998">Cell outer membrane</keyword>
<dbReference type="AlphaFoldDB" id="A0A4U0H658"/>
<dbReference type="InterPro" id="IPR011990">
    <property type="entry name" value="TPR-like_helical_dom_sf"/>
</dbReference>
<dbReference type="EMBL" id="SUKA01000002">
    <property type="protein sequence ID" value="TJY67126.1"/>
    <property type="molecule type" value="Genomic_DNA"/>
</dbReference>
<sequence>MKTKKLILDRIFRIVGVTLFILFNTSCSDFLDEKQEMKVVIPNSLQHLRAMLDNTSHTNFAVYSGFLEFGTDDYQMSRSAFNSINEFERQAYMFSPNSDYSKVELYEYWSAGYRPVFVANTVLDYIDEIKNPDPGERDKIMGTALFFRAFAFYQTTQIFAPPYESNNSGDGLGIPLRLSSDFNEKSVRSSVHGTYQQITMDLKKAAMLLPLNEEFAVRPTRLAAWAMLARVSLLQSNYDQAFLYADSVLQHNSQLIDYKDIDSTNDAPFEILNKETIFCASALGGNILNSANADIADDLLALYQAEDLRKDIFFRQKAGDAYSFKGNYLGTVNSAVFTGITVSEVMLLKSECAQRLGKSVQAREALKPLLENRYAENYKPYGQSLENLTLSDVLNERRKELVFRGLRWSDLRRLNRDPQFRTEVVHRIKDIDVIEEFILAPESSKYVYPIPQEVIDRTGMQQNPR</sequence>
<dbReference type="Gene3D" id="1.25.40.390">
    <property type="match status" value="1"/>
</dbReference>
<dbReference type="SUPFAM" id="SSF48452">
    <property type="entry name" value="TPR-like"/>
    <property type="match status" value="1"/>
</dbReference>
<dbReference type="Proteomes" id="UP000309872">
    <property type="component" value="Unassembled WGS sequence"/>
</dbReference>
<evidence type="ECO:0000313" key="8">
    <source>
        <dbReference type="EMBL" id="TJY67126.1"/>
    </source>
</evidence>
<evidence type="ECO:0000256" key="3">
    <source>
        <dbReference type="ARBA" id="ARBA00022729"/>
    </source>
</evidence>
<comment type="similarity">
    <text evidence="2">Belongs to the SusD family.</text>
</comment>
<accession>A0A4U0H658</accession>
<keyword evidence="4" id="KW-0472">Membrane</keyword>
<keyword evidence="9" id="KW-1185">Reference proteome</keyword>
<evidence type="ECO:0000259" key="6">
    <source>
        <dbReference type="Pfam" id="PF07980"/>
    </source>
</evidence>
<keyword evidence="3" id="KW-0732">Signal</keyword>
<name>A0A4U0H658_9SPHI</name>
<dbReference type="InterPro" id="IPR012944">
    <property type="entry name" value="SusD_RagB_dom"/>
</dbReference>
<evidence type="ECO:0000256" key="1">
    <source>
        <dbReference type="ARBA" id="ARBA00004442"/>
    </source>
</evidence>
<proteinExistence type="inferred from homology"/>